<evidence type="ECO:0000313" key="1">
    <source>
        <dbReference type="EMBL" id="KAI0306243.1"/>
    </source>
</evidence>
<reference evidence="1" key="1">
    <citation type="journal article" date="2022" name="New Phytol.">
        <title>Evolutionary transition to the ectomycorrhizal habit in the genomes of a hyperdiverse lineage of mushroom-forming fungi.</title>
        <authorList>
            <person name="Looney B."/>
            <person name="Miyauchi S."/>
            <person name="Morin E."/>
            <person name="Drula E."/>
            <person name="Courty P.E."/>
            <person name="Kohler A."/>
            <person name="Kuo A."/>
            <person name="LaButti K."/>
            <person name="Pangilinan J."/>
            <person name="Lipzen A."/>
            <person name="Riley R."/>
            <person name="Andreopoulos W."/>
            <person name="He G."/>
            <person name="Johnson J."/>
            <person name="Nolan M."/>
            <person name="Tritt A."/>
            <person name="Barry K.W."/>
            <person name="Grigoriev I.V."/>
            <person name="Nagy L.G."/>
            <person name="Hibbett D."/>
            <person name="Henrissat B."/>
            <person name="Matheny P.B."/>
            <person name="Labbe J."/>
            <person name="Martin F.M."/>
        </authorList>
    </citation>
    <scope>NUCLEOTIDE SEQUENCE</scope>
    <source>
        <strain evidence="1">BPL690</strain>
    </source>
</reference>
<evidence type="ECO:0000313" key="2">
    <source>
        <dbReference type="Proteomes" id="UP001203297"/>
    </source>
</evidence>
<dbReference type="EMBL" id="WTXG01000003">
    <property type="protein sequence ID" value="KAI0306243.1"/>
    <property type="molecule type" value="Genomic_DNA"/>
</dbReference>
<gene>
    <name evidence="1" type="ORF">B0F90DRAFT_1923113</name>
</gene>
<name>A0AAD4M9X3_9AGAM</name>
<dbReference type="Proteomes" id="UP001203297">
    <property type="component" value="Unassembled WGS sequence"/>
</dbReference>
<keyword evidence="2" id="KW-1185">Reference proteome</keyword>
<proteinExistence type="predicted"/>
<protein>
    <submittedName>
        <fullName evidence="1">Uncharacterized protein</fullName>
    </submittedName>
</protein>
<organism evidence="1 2">
    <name type="scientific">Multifurca ochricompacta</name>
    <dbReference type="NCBI Taxonomy" id="376703"/>
    <lineage>
        <taxon>Eukaryota</taxon>
        <taxon>Fungi</taxon>
        <taxon>Dikarya</taxon>
        <taxon>Basidiomycota</taxon>
        <taxon>Agaricomycotina</taxon>
        <taxon>Agaricomycetes</taxon>
        <taxon>Russulales</taxon>
        <taxon>Russulaceae</taxon>
        <taxon>Multifurca</taxon>
    </lineage>
</organism>
<sequence length="228" mass="25441">MEPGATPGSEEVRQSNVGIWGNLMNFAGPAYASVGDFRRVSFRPPLSHATRSTQYVMFTIVGNVHRVLETQILITTFLKSFEFSLPPQNEKTKIHRKLSLVMMLMADGENGAWMGLLIKPISKADVLTSSTRAAIPFIGRPAIFARLKSESDRYRTSIIRSRDERFLRLANQVRFWVLPVNDWRSPMASQPNAVTILGPVDWDLSETWQLLAAKAGSHPISPTASTTL</sequence>
<accession>A0AAD4M9X3</accession>
<dbReference type="AlphaFoldDB" id="A0AAD4M9X3"/>
<comment type="caution">
    <text evidence="1">The sequence shown here is derived from an EMBL/GenBank/DDBJ whole genome shotgun (WGS) entry which is preliminary data.</text>
</comment>